<proteinExistence type="inferred from homology"/>
<dbReference type="Proteomes" id="UP000054477">
    <property type="component" value="Unassembled WGS sequence"/>
</dbReference>
<accession>A0A0C9XBK7</accession>
<reference evidence="8 9" key="1">
    <citation type="submission" date="2014-04" db="EMBL/GenBank/DDBJ databases">
        <authorList>
            <consortium name="DOE Joint Genome Institute"/>
            <person name="Kuo A."/>
            <person name="Kohler A."/>
            <person name="Nagy L.G."/>
            <person name="Floudas D."/>
            <person name="Copeland A."/>
            <person name="Barry K.W."/>
            <person name="Cichocki N."/>
            <person name="Veneault-Fourrey C."/>
            <person name="LaButti K."/>
            <person name="Lindquist E.A."/>
            <person name="Lipzen A."/>
            <person name="Lundell T."/>
            <person name="Morin E."/>
            <person name="Murat C."/>
            <person name="Sun H."/>
            <person name="Tunlid A."/>
            <person name="Henrissat B."/>
            <person name="Grigoriev I.V."/>
            <person name="Hibbett D.S."/>
            <person name="Martin F."/>
            <person name="Nordberg H.P."/>
            <person name="Cantor M.N."/>
            <person name="Hua S.X."/>
        </authorList>
    </citation>
    <scope>NUCLEOTIDE SEQUENCE [LARGE SCALE GENOMIC DNA]</scope>
    <source>
        <strain evidence="8 9">LaAM-08-1</strain>
    </source>
</reference>
<feature type="transmembrane region" description="Helical" evidence="7">
    <location>
        <begin position="136"/>
        <end position="156"/>
    </location>
</feature>
<keyword evidence="2 7" id="KW-0337">GPI-anchor biosynthesis</keyword>
<keyword evidence="5 7" id="KW-1133">Transmembrane helix</keyword>
<dbReference type="InterPro" id="IPR007217">
    <property type="entry name" value="Per1-like"/>
</dbReference>
<dbReference type="EMBL" id="KN838766">
    <property type="protein sequence ID" value="KIJ95131.1"/>
    <property type="molecule type" value="Genomic_DNA"/>
</dbReference>
<comment type="function">
    <text evidence="7">Involved in the lipid remodeling steps of GPI-anchor maturation.</text>
</comment>
<dbReference type="GO" id="GO:0016788">
    <property type="term" value="F:hydrolase activity, acting on ester bonds"/>
    <property type="evidence" value="ECO:0007669"/>
    <property type="project" value="TreeGrafter"/>
</dbReference>
<keyword evidence="6 7" id="KW-0472">Membrane</keyword>
<keyword evidence="7" id="KW-0256">Endoplasmic reticulum</keyword>
<feature type="chain" id="PRO_5016485114" description="Post-GPI attachment to proteins factor 3" evidence="7">
    <location>
        <begin position="23"/>
        <end position="332"/>
    </location>
</feature>
<feature type="transmembrane region" description="Helical" evidence="7">
    <location>
        <begin position="300"/>
        <end position="318"/>
    </location>
</feature>
<evidence type="ECO:0000256" key="6">
    <source>
        <dbReference type="ARBA" id="ARBA00023136"/>
    </source>
</evidence>
<dbReference type="PANTHER" id="PTHR13148:SF0">
    <property type="entry name" value="POST-GPI ATTACHMENT TO PROTEINS FACTOR 3"/>
    <property type="match status" value="1"/>
</dbReference>
<evidence type="ECO:0000256" key="4">
    <source>
        <dbReference type="ARBA" id="ARBA00022729"/>
    </source>
</evidence>
<comment type="subcellular location">
    <subcellularLocation>
        <location evidence="1">Endomembrane system</location>
        <topology evidence="1">Multi-pass membrane protein</topology>
    </subcellularLocation>
    <subcellularLocation>
        <location evidence="7">Endoplasmic reticulum membrane</location>
        <topology evidence="7">Multi-pass membrane protein</topology>
    </subcellularLocation>
</comment>
<dbReference type="STRING" id="1095629.A0A0C9XBK7"/>
<dbReference type="GO" id="GO:0006506">
    <property type="term" value="P:GPI anchor biosynthetic process"/>
    <property type="evidence" value="ECO:0007669"/>
    <property type="project" value="UniProtKB-KW"/>
</dbReference>
<reference evidence="9" key="2">
    <citation type="submission" date="2015-01" db="EMBL/GenBank/DDBJ databases">
        <title>Evolutionary Origins and Diversification of the Mycorrhizal Mutualists.</title>
        <authorList>
            <consortium name="DOE Joint Genome Institute"/>
            <consortium name="Mycorrhizal Genomics Consortium"/>
            <person name="Kohler A."/>
            <person name="Kuo A."/>
            <person name="Nagy L.G."/>
            <person name="Floudas D."/>
            <person name="Copeland A."/>
            <person name="Barry K.W."/>
            <person name="Cichocki N."/>
            <person name="Veneault-Fourrey C."/>
            <person name="LaButti K."/>
            <person name="Lindquist E.A."/>
            <person name="Lipzen A."/>
            <person name="Lundell T."/>
            <person name="Morin E."/>
            <person name="Murat C."/>
            <person name="Riley R."/>
            <person name="Ohm R."/>
            <person name="Sun H."/>
            <person name="Tunlid A."/>
            <person name="Henrissat B."/>
            <person name="Grigoriev I.V."/>
            <person name="Hibbett D.S."/>
            <person name="Martin F."/>
        </authorList>
    </citation>
    <scope>NUCLEOTIDE SEQUENCE [LARGE SCALE GENOMIC DNA]</scope>
    <source>
        <strain evidence="9">LaAM-08-1</strain>
    </source>
</reference>
<evidence type="ECO:0000313" key="8">
    <source>
        <dbReference type="EMBL" id="KIJ95131.1"/>
    </source>
</evidence>
<feature type="transmembrane region" description="Helical" evidence="7">
    <location>
        <begin position="168"/>
        <end position="191"/>
    </location>
</feature>
<comment type="similarity">
    <text evidence="7">Belongs to the PGAP3 family.</text>
</comment>
<evidence type="ECO:0000256" key="7">
    <source>
        <dbReference type="RuleBase" id="RU365066"/>
    </source>
</evidence>
<keyword evidence="3 7" id="KW-0812">Transmembrane</keyword>
<protein>
    <recommendedName>
        <fullName evidence="7">Post-GPI attachment to proteins factor 3</fullName>
    </recommendedName>
</protein>
<evidence type="ECO:0000256" key="1">
    <source>
        <dbReference type="ARBA" id="ARBA00004127"/>
    </source>
</evidence>
<evidence type="ECO:0000256" key="5">
    <source>
        <dbReference type="ARBA" id="ARBA00022989"/>
    </source>
</evidence>
<dbReference type="AlphaFoldDB" id="A0A0C9XBK7"/>
<organism evidence="8 9">
    <name type="scientific">Laccaria amethystina LaAM-08-1</name>
    <dbReference type="NCBI Taxonomy" id="1095629"/>
    <lineage>
        <taxon>Eukaryota</taxon>
        <taxon>Fungi</taxon>
        <taxon>Dikarya</taxon>
        <taxon>Basidiomycota</taxon>
        <taxon>Agaricomycotina</taxon>
        <taxon>Agaricomycetes</taxon>
        <taxon>Agaricomycetidae</taxon>
        <taxon>Agaricales</taxon>
        <taxon>Agaricineae</taxon>
        <taxon>Hydnangiaceae</taxon>
        <taxon>Laccaria</taxon>
    </lineage>
</organism>
<feature type="signal peptide" evidence="7">
    <location>
        <begin position="1"/>
        <end position="22"/>
    </location>
</feature>
<gene>
    <name evidence="8" type="ORF">K443DRAFT_109265</name>
</gene>
<dbReference type="PANTHER" id="PTHR13148">
    <property type="entry name" value="PER1-RELATED"/>
    <property type="match status" value="1"/>
</dbReference>
<sequence length="332" mass="38073">MRHSLTPALVFLVICLTALALASSGDKRTEYADCVSTCQVERCNPHSSLVLPLSLRMTRWTCTDDCKYLCMHELTDRDVAWGHDIHQYYGKWPFWRFAGMQEPASVAFSLLNLWAHAAGGMKIWKSVPASHVMRPYYLIWCFASINAWVWSSVFHSRADTPITEKLDYFSAALAILYALYYATIRLFHLYPVSERSRLSSPAKSPVNHKRKLLSILCILTYLGHISYLTLLPRFDYSYNMAFNLVLGVLHNILWTLYPSRPKSYRPSFATSAGVFVALTTLATSLELFDFPPWGRIIDAHSLWHAVTAPIAFYWYSLLVDDSLDPSWREHRA</sequence>
<comment type="caution">
    <text evidence="7">Lacks conserved residue(s) required for the propagation of feature annotation.</text>
</comment>
<evidence type="ECO:0000313" key="9">
    <source>
        <dbReference type="Proteomes" id="UP000054477"/>
    </source>
</evidence>
<keyword evidence="9" id="KW-1185">Reference proteome</keyword>
<evidence type="ECO:0000256" key="2">
    <source>
        <dbReference type="ARBA" id="ARBA00022502"/>
    </source>
</evidence>
<feature type="transmembrane region" description="Helical" evidence="7">
    <location>
        <begin position="212"/>
        <end position="230"/>
    </location>
</feature>
<dbReference type="Pfam" id="PF04080">
    <property type="entry name" value="Per1"/>
    <property type="match status" value="1"/>
</dbReference>
<dbReference type="GO" id="GO:0005789">
    <property type="term" value="C:endoplasmic reticulum membrane"/>
    <property type="evidence" value="ECO:0007669"/>
    <property type="project" value="UniProtKB-SubCell"/>
</dbReference>
<evidence type="ECO:0000256" key="3">
    <source>
        <dbReference type="ARBA" id="ARBA00022692"/>
    </source>
</evidence>
<feature type="transmembrane region" description="Helical" evidence="7">
    <location>
        <begin position="268"/>
        <end position="288"/>
    </location>
</feature>
<dbReference type="OrthoDB" id="419770at2759"/>
<dbReference type="HOGENOM" id="CLU_032917_1_1_1"/>
<keyword evidence="4 7" id="KW-0732">Signal</keyword>
<name>A0A0C9XBK7_9AGAR</name>